<evidence type="ECO:0000256" key="14">
    <source>
        <dbReference type="ARBA" id="ARBA00048294"/>
    </source>
</evidence>
<keyword evidence="12" id="KW-0411">Iron-sulfur</keyword>
<keyword evidence="13" id="KW-0472">Membrane</keyword>
<name>A0ABS9U719_9MICC</name>
<dbReference type="InterPro" id="IPR006963">
    <property type="entry name" value="Mopterin_OxRdtase_4Fe-4S_dom"/>
</dbReference>
<evidence type="ECO:0000256" key="1">
    <source>
        <dbReference type="ARBA" id="ARBA00001942"/>
    </source>
</evidence>
<dbReference type="EC" id="1.7.5.1" evidence="5"/>
<evidence type="ECO:0000256" key="4">
    <source>
        <dbReference type="ARBA" id="ARBA00010312"/>
    </source>
</evidence>
<comment type="cofactor">
    <cofactor evidence="1">
        <name>Mo-bis(molybdopterin guanine dinucleotide)</name>
        <dbReference type="ChEBI" id="CHEBI:60539"/>
    </cofactor>
</comment>
<dbReference type="Gene3D" id="3.40.50.12440">
    <property type="match status" value="1"/>
</dbReference>
<protein>
    <recommendedName>
        <fullName evidence="5">nitrate reductase (quinone)</fullName>
        <ecNumber evidence="5">1.7.5.1</ecNumber>
    </recommendedName>
</protein>
<keyword evidence="8" id="KW-0500">Molybdenum</keyword>
<dbReference type="SUPFAM" id="SSF50692">
    <property type="entry name" value="ADC-like"/>
    <property type="match status" value="1"/>
</dbReference>
<dbReference type="InterPro" id="IPR027467">
    <property type="entry name" value="MopterinOxRdtase_cofactor_BS"/>
</dbReference>
<dbReference type="Pfam" id="PF01568">
    <property type="entry name" value="Molydop_binding"/>
    <property type="match status" value="1"/>
</dbReference>
<evidence type="ECO:0000259" key="15">
    <source>
        <dbReference type="PROSITE" id="PS51669"/>
    </source>
</evidence>
<evidence type="ECO:0000256" key="2">
    <source>
        <dbReference type="ARBA" id="ARBA00001966"/>
    </source>
</evidence>
<keyword evidence="10 16" id="KW-0560">Oxidoreductase</keyword>
<organism evidence="16 17">
    <name type="scientific">Sinomonas terrae</name>
    <dbReference type="NCBI Taxonomy" id="2908838"/>
    <lineage>
        <taxon>Bacteria</taxon>
        <taxon>Bacillati</taxon>
        <taxon>Actinomycetota</taxon>
        <taxon>Actinomycetes</taxon>
        <taxon>Micrococcales</taxon>
        <taxon>Micrococcaceae</taxon>
        <taxon>Sinomonas</taxon>
    </lineage>
</organism>
<dbReference type="InterPro" id="IPR037943">
    <property type="entry name" value="MopB_CT_Nitrate-R-NarG-like"/>
</dbReference>
<dbReference type="PANTHER" id="PTHR43105">
    <property type="entry name" value="RESPIRATORY NITRATE REDUCTASE"/>
    <property type="match status" value="1"/>
</dbReference>
<keyword evidence="11" id="KW-0408">Iron</keyword>
<dbReference type="Proteomes" id="UP001202922">
    <property type="component" value="Unassembled WGS sequence"/>
</dbReference>
<dbReference type="InterPro" id="IPR009010">
    <property type="entry name" value="Asp_de-COase-like_dom_sf"/>
</dbReference>
<comment type="similarity">
    <text evidence="4">Belongs to the prokaryotic molybdopterin-containing oxidoreductase family.</text>
</comment>
<dbReference type="Pfam" id="PF00384">
    <property type="entry name" value="Molybdopterin"/>
    <property type="match status" value="1"/>
</dbReference>
<dbReference type="EMBL" id="JAKZBV010000002">
    <property type="protein sequence ID" value="MCH6472507.1"/>
    <property type="molecule type" value="Genomic_DNA"/>
</dbReference>
<evidence type="ECO:0000256" key="3">
    <source>
        <dbReference type="ARBA" id="ARBA00004202"/>
    </source>
</evidence>
<evidence type="ECO:0000256" key="9">
    <source>
        <dbReference type="ARBA" id="ARBA00022723"/>
    </source>
</evidence>
<keyword evidence="9" id="KW-0479">Metal-binding</keyword>
<comment type="catalytic activity">
    <reaction evidence="14">
        <text>nitrate + a quinol = a quinone + nitrite + H2O</text>
        <dbReference type="Rhea" id="RHEA:56144"/>
        <dbReference type="ChEBI" id="CHEBI:15377"/>
        <dbReference type="ChEBI" id="CHEBI:16301"/>
        <dbReference type="ChEBI" id="CHEBI:17632"/>
        <dbReference type="ChEBI" id="CHEBI:24646"/>
        <dbReference type="ChEBI" id="CHEBI:132124"/>
        <dbReference type="EC" id="1.7.5.1"/>
    </reaction>
</comment>
<dbReference type="GO" id="GO:0016491">
    <property type="term" value="F:oxidoreductase activity"/>
    <property type="evidence" value="ECO:0007669"/>
    <property type="project" value="UniProtKB-KW"/>
</dbReference>
<dbReference type="CDD" id="cd02776">
    <property type="entry name" value="MopB_CT_Nitrate-R-NarG-like"/>
    <property type="match status" value="1"/>
</dbReference>
<keyword evidence="6" id="KW-1003">Cell membrane</keyword>
<dbReference type="PROSITE" id="PS00551">
    <property type="entry name" value="MOLYBDOPTERIN_PROK_1"/>
    <property type="match status" value="1"/>
</dbReference>
<dbReference type="PANTHER" id="PTHR43105:SF2">
    <property type="entry name" value="RESPIRATORY NITRATE REDUCTASE 2 ALPHA CHAIN"/>
    <property type="match status" value="1"/>
</dbReference>
<dbReference type="RefSeq" id="WP_241056680.1">
    <property type="nucleotide sequence ID" value="NZ_JAKZBV010000002.1"/>
</dbReference>
<evidence type="ECO:0000256" key="8">
    <source>
        <dbReference type="ARBA" id="ARBA00022505"/>
    </source>
</evidence>
<dbReference type="PROSITE" id="PS51669">
    <property type="entry name" value="4FE4S_MOW_BIS_MGD"/>
    <property type="match status" value="1"/>
</dbReference>
<evidence type="ECO:0000256" key="13">
    <source>
        <dbReference type="ARBA" id="ARBA00023136"/>
    </source>
</evidence>
<dbReference type="InterPro" id="IPR050123">
    <property type="entry name" value="Prok_molybdopt-oxidoreductase"/>
</dbReference>
<dbReference type="InterPro" id="IPR006656">
    <property type="entry name" value="Mopterin_OxRdtase"/>
</dbReference>
<dbReference type="NCBIfam" id="TIGR01580">
    <property type="entry name" value="narG"/>
    <property type="match status" value="1"/>
</dbReference>
<evidence type="ECO:0000313" key="17">
    <source>
        <dbReference type="Proteomes" id="UP001202922"/>
    </source>
</evidence>
<keyword evidence="17" id="KW-1185">Reference proteome</keyword>
<evidence type="ECO:0000256" key="11">
    <source>
        <dbReference type="ARBA" id="ARBA00023004"/>
    </source>
</evidence>
<dbReference type="SMART" id="SM00926">
    <property type="entry name" value="Molybdop_Fe4S4"/>
    <property type="match status" value="1"/>
</dbReference>
<comment type="caution">
    <text evidence="16">The sequence shown here is derived from an EMBL/GenBank/DDBJ whole genome shotgun (WGS) entry which is preliminary data.</text>
</comment>
<dbReference type="SUPFAM" id="SSF53706">
    <property type="entry name" value="Formate dehydrogenase/DMSO reductase, domains 1-3"/>
    <property type="match status" value="1"/>
</dbReference>
<comment type="cofactor">
    <cofactor evidence="2">
        <name>[4Fe-4S] cluster</name>
        <dbReference type="ChEBI" id="CHEBI:49883"/>
    </cofactor>
</comment>
<proteinExistence type="inferred from homology"/>
<evidence type="ECO:0000256" key="6">
    <source>
        <dbReference type="ARBA" id="ARBA00022475"/>
    </source>
</evidence>
<comment type="subcellular location">
    <subcellularLocation>
        <location evidence="3">Cell membrane</location>
        <topology evidence="3">Peripheral membrane protein</topology>
    </subcellularLocation>
</comment>
<gene>
    <name evidence="16" type="ORF">L0M17_21515</name>
</gene>
<reference evidence="16 17" key="1">
    <citation type="submission" date="2022-03" db="EMBL/GenBank/DDBJ databases">
        <title>Sinomonas sp. isolated from a soil.</title>
        <authorList>
            <person name="Han J."/>
            <person name="Kim D.-U."/>
        </authorList>
    </citation>
    <scope>NUCLEOTIDE SEQUENCE [LARGE SCALE GENOMIC DNA]</scope>
    <source>
        <strain evidence="16 17">5-5</strain>
    </source>
</reference>
<dbReference type="InterPro" id="IPR006657">
    <property type="entry name" value="MoPterin_dinucl-bd_dom"/>
</dbReference>
<dbReference type="CDD" id="cd02750">
    <property type="entry name" value="MopB_Nitrate-R-NarG-like"/>
    <property type="match status" value="1"/>
</dbReference>
<evidence type="ECO:0000313" key="16">
    <source>
        <dbReference type="EMBL" id="MCH6472507.1"/>
    </source>
</evidence>
<keyword evidence="7" id="KW-0004">4Fe-4S</keyword>
<evidence type="ECO:0000256" key="7">
    <source>
        <dbReference type="ARBA" id="ARBA00022485"/>
    </source>
</evidence>
<dbReference type="InterPro" id="IPR006468">
    <property type="entry name" value="NarG"/>
</dbReference>
<sequence>MAVGPLRPGTDGTASDALLALGRFFTRWEETEDGRAVFREGGRAGDVFYRDRWSHDKVVRSTHGVNCTGSCSWKVYVKDGIITWESQQTDYPSVGPDRPEYEPRGCPRGAAFSWYTYSPTRVRYPYVRGVLLEMYREAKARLKDPVLAWADIMADPARRRRYQQARGKGGLVRAGWAEAVEIAAAAHVNTIKEYGPDRCSGFSPIPAMSMVSHAAGARFIQLIGGVMTSFYDWYADLPVASPQVFGDQTDVPESGDWWDSTYLLMWGSNVPITRTPDAHWMTEVRYRGTKVVVVSPDYADNTKFADEWVPAQAGTDAALAMAMGHVILKEFYLERQVPFFTDFAKRYTDLPFLVTLVPSPDGTGLVPGKFLTAADLPGQETQAHPEWKTVLLDAATGQPVVPNGSMGFRYNPADEGRWNLDLEDVDPLLSAADGAGGAPPPAVAEVLLPCFEAPDGSGSVLHRGVPVRTVAGRTVTTVFDLLLAQHGVGRRGLPGQWPAGYEDPQVPYTPAWQEGITNVPAAQCIRIAREFARNAEQSHGRSMIIMGAGICQWFHGDATYRSVLSLLMLTGSMGRNGGGWAHYVGQEKVRPLTGWASLANALDWNRPPRTMTGTSYWYMHTGQWRSDGYTASALASPLSEGHLDGMHTADAIAQSARLGWMPFYPQFDRSPLEVADEAREAVAAGAAESEASYIAAQVASGALRSAIEDIDAPQNWPRTLLLWRSNLLGSSAKGNEYFLKNLLGTHHNVIGNAAQARMPRPRDVAWHEETPEGKLDLLVSADFRMTSSTLLSDVVFPAATWYEKHDLSSTDMHPYVHAFSPAIDPPWETKTDFEMFHLLAQELSRLARTHLGVRRDLVTVPLQHDTPGQISQPGGVVRDWRDGSVPAVPGVTMPAVAVVERDYTAIGEQMAAVGPLAREKGFTVKGVTFDLGHALDQLAGANGVMSHGVAAGLPAIDTDAKLAEAILAFSGTTNGELAVQGFRTLERRTGHRLADLAEGSEEKRIRFADTQAAPVPVITSPEWSGSETGGRRYAPFTTNVERLKPWHTLTGRMHFLLDHDWMRDLGEALPIYRPPLDMHRLFGEPRLGANGMEVTVRYLTPHSKWSIHSEYQDNLLMLSLSRGGPTCWISAEDAGALEIRDNDWIECVNANGVFVCRAVVSHRIPPGVVFVYHVQERTIDVPKSEATGRRGGIHNSETRLLVKPTHLIGGYAQLAYAFNYLGPTGNQRDNVTTIRKRSQEVTY</sequence>
<accession>A0ABS9U719</accession>
<evidence type="ECO:0000256" key="12">
    <source>
        <dbReference type="ARBA" id="ARBA00023014"/>
    </source>
</evidence>
<feature type="domain" description="4Fe-4S Mo/W bis-MGD-type" evidence="15">
    <location>
        <begin position="56"/>
        <end position="120"/>
    </location>
</feature>
<evidence type="ECO:0000256" key="10">
    <source>
        <dbReference type="ARBA" id="ARBA00023002"/>
    </source>
</evidence>
<evidence type="ECO:0000256" key="5">
    <source>
        <dbReference type="ARBA" id="ARBA00012500"/>
    </source>
</evidence>